<evidence type="ECO:0000256" key="1">
    <source>
        <dbReference type="ARBA" id="ARBA00004245"/>
    </source>
</evidence>
<comment type="subcellular location">
    <subcellularLocation>
        <location evidence="1">Cytoplasm</location>
        <location evidence="1">Cytoskeleton</location>
    </subcellularLocation>
</comment>
<evidence type="ECO:0000256" key="4">
    <source>
        <dbReference type="ARBA" id="ARBA00022701"/>
    </source>
</evidence>
<dbReference type="InterPro" id="IPR014799">
    <property type="entry name" value="ASD2_dom"/>
</dbReference>
<evidence type="ECO:0000259" key="11">
    <source>
        <dbReference type="PROSITE" id="PS51307"/>
    </source>
</evidence>
<name>A0A556VVH9_BAGYA</name>
<keyword evidence="4" id="KW-0493">Microtubule</keyword>
<feature type="region of interest" description="Disordered" evidence="9">
    <location>
        <begin position="97"/>
        <end position="161"/>
    </location>
</feature>
<feature type="region of interest" description="Disordered" evidence="9">
    <location>
        <begin position="443"/>
        <end position="469"/>
    </location>
</feature>
<evidence type="ECO:0000256" key="7">
    <source>
        <dbReference type="PROSITE-ProRule" id="PRU00637"/>
    </source>
</evidence>
<evidence type="ECO:0000256" key="8">
    <source>
        <dbReference type="SAM" id="Coils"/>
    </source>
</evidence>
<evidence type="ECO:0000256" key="2">
    <source>
        <dbReference type="ARBA" id="ARBA00006469"/>
    </source>
</evidence>
<dbReference type="Proteomes" id="UP000319801">
    <property type="component" value="Unassembled WGS sequence"/>
</dbReference>
<feature type="region of interest" description="Disordered" evidence="9">
    <location>
        <begin position="1"/>
        <end position="41"/>
    </location>
</feature>
<feature type="region of interest" description="Disordered" evidence="9">
    <location>
        <begin position="625"/>
        <end position="663"/>
    </location>
</feature>
<feature type="coiled-coil region" evidence="8">
    <location>
        <begin position="1076"/>
        <end position="1120"/>
    </location>
</feature>
<evidence type="ECO:0000256" key="9">
    <source>
        <dbReference type="SAM" id="MobiDB-lite"/>
    </source>
</evidence>
<dbReference type="Pfam" id="PF08687">
    <property type="entry name" value="ASD2"/>
    <property type="match status" value="1"/>
</dbReference>
<organism evidence="12 13">
    <name type="scientific">Bagarius yarrelli</name>
    <name type="common">Goonch</name>
    <name type="synonym">Bagrus yarrelli</name>
    <dbReference type="NCBI Taxonomy" id="175774"/>
    <lineage>
        <taxon>Eukaryota</taxon>
        <taxon>Metazoa</taxon>
        <taxon>Chordata</taxon>
        <taxon>Craniata</taxon>
        <taxon>Vertebrata</taxon>
        <taxon>Euteleostomi</taxon>
        <taxon>Actinopterygii</taxon>
        <taxon>Neopterygii</taxon>
        <taxon>Teleostei</taxon>
        <taxon>Ostariophysi</taxon>
        <taxon>Siluriformes</taxon>
        <taxon>Sisoridae</taxon>
        <taxon>Sisorinae</taxon>
        <taxon>Bagarius</taxon>
    </lineage>
</organism>
<gene>
    <name evidence="12" type="ORF">Baya_16373</name>
</gene>
<dbReference type="AlphaFoldDB" id="A0A556VVH9"/>
<reference evidence="12 13" key="1">
    <citation type="journal article" date="2019" name="Genome Biol. Evol.">
        <title>Whole-Genome Sequencing of the Giant Devil Catfish, Bagarius yarrelli.</title>
        <authorList>
            <person name="Jiang W."/>
            <person name="Lv Y."/>
            <person name="Cheng L."/>
            <person name="Yang K."/>
            <person name="Chao B."/>
            <person name="Wang X."/>
            <person name="Li Y."/>
            <person name="Pan X."/>
            <person name="You X."/>
            <person name="Zhang Y."/>
            <person name="Yang J."/>
            <person name="Li J."/>
            <person name="Zhang X."/>
            <person name="Liu S."/>
            <person name="Sun C."/>
            <person name="Yang J."/>
            <person name="Shi Q."/>
        </authorList>
    </citation>
    <scope>NUCLEOTIDE SEQUENCE [LARGE SCALE GENOMIC DNA]</scope>
    <source>
        <strain evidence="12">JWS20170419001</strain>
        <tissue evidence="12">Muscle</tissue>
    </source>
</reference>
<dbReference type="Gene3D" id="6.10.250.3120">
    <property type="match status" value="1"/>
</dbReference>
<dbReference type="GO" id="GO:0007015">
    <property type="term" value="P:actin filament organization"/>
    <property type="evidence" value="ECO:0007669"/>
    <property type="project" value="TreeGrafter"/>
</dbReference>
<feature type="domain" description="ASD2" evidence="11">
    <location>
        <begin position="982"/>
        <end position="1253"/>
    </location>
</feature>
<feature type="region of interest" description="Disordered" evidence="9">
    <location>
        <begin position="709"/>
        <end position="748"/>
    </location>
</feature>
<comment type="similarity">
    <text evidence="2">Belongs to the shroom family.</text>
</comment>
<evidence type="ECO:0000256" key="6">
    <source>
        <dbReference type="ARBA" id="ARBA00023212"/>
    </source>
</evidence>
<feature type="compositionally biased region" description="Pro residues" evidence="9">
    <location>
        <begin position="111"/>
        <end position="135"/>
    </location>
</feature>
<dbReference type="GO" id="GO:0005874">
    <property type="term" value="C:microtubule"/>
    <property type="evidence" value="ECO:0007669"/>
    <property type="project" value="UniProtKB-KW"/>
</dbReference>
<protein>
    <submittedName>
        <fullName evidence="12">Protein Shroom1</fullName>
    </submittedName>
</protein>
<feature type="region of interest" description="Disordered" evidence="9">
    <location>
        <begin position="1030"/>
        <end position="1067"/>
    </location>
</feature>
<feature type="region of interest" description="Disordered" evidence="9">
    <location>
        <begin position="840"/>
        <end position="873"/>
    </location>
</feature>
<keyword evidence="13" id="KW-1185">Reference proteome</keyword>
<feature type="region of interest" description="Disordered" evidence="9">
    <location>
        <begin position="381"/>
        <end position="400"/>
    </location>
</feature>
<evidence type="ECO:0000256" key="5">
    <source>
        <dbReference type="ARBA" id="ARBA00023203"/>
    </source>
</evidence>
<evidence type="ECO:0000256" key="3">
    <source>
        <dbReference type="ARBA" id="ARBA00022490"/>
    </source>
</evidence>
<evidence type="ECO:0000313" key="12">
    <source>
        <dbReference type="EMBL" id="TTX06325.1"/>
    </source>
</evidence>
<dbReference type="GO" id="GO:0005912">
    <property type="term" value="C:adherens junction"/>
    <property type="evidence" value="ECO:0007669"/>
    <property type="project" value="TreeGrafter"/>
</dbReference>
<dbReference type="OrthoDB" id="10063560at2759"/>
<dbReference type="EMBL" id="VCAZ01000306">
    <property type="protein sequence ID" value="TTX06325.1"/>
    <property type="molecule type" value="Genomic_DNA"/>
</dbReference>
<dbReference type="InterPro" id="IPR014800">
    <property type="entry name" value="ASD1_dom"/>
</dbReference>
<keyword evidence="5 7" id="KW-0009">Actin-binding</keyword>
<feature type="region of interest" description="Disordered" evidence="9">
    <location>
        <begin position="920"/>
        <end position="959"/>
    </location>
</feature>
<proteinExistence type="inferred from homology"/>
<dbReference type="GO" id="GO:0030864">
    <property type="term" value="C:cortical actin cytoskeleton"/>
    <property type="evidence" value="ECO:0007669"/>
    <property type="project" value="TreeGrafter"/>
</dbReference>
<dbReference type="PROSITE" id="PS51306">
    <property type="entry name" value="ASD1"/>
    <property type="match status" value="1"/>
</dbReference>
<feature type="compositionally biased region" description="Polar residues" evidence="9">
    <location>
        <begin position="381"/>
        <end position="394"/>
    </location>
</feature>
<feature type="domain" description="ASD1" evidence="10">
    <location>
        <begin position="493"/>
        <end position="551"/>
    </location>
</feature>
<comment type="caution">
    <text evidence="12">The sequence shown here is derived from an EMBL/GenBank/DDBJ whole genome shotgun (WGS) entry which is preliminary data.</text>
</comment>
<feature type="compositionally biased region" description="Polar residues" evidence="9">
    <location>
        <begin position="716"/>
        <end position="742"/>
    </location>
</feature>
<evidence type="ECO:0000259" key="10">
    <source>
        <dbReference type="PROSITE" id="PS51306"/>
    </source>
</evidence>
<keyword evidence="6" id="KW-0206">Cytoskeleton</keyword>
<dbReference type="PANTHER" id="PTHR15012:SF37">
    <property type="entry name" value="PROTEIN SHROOM1"/>
    <property type="match status" value="1"/>
</dbReference>
<feature type="compositionally biased region" description="Polar residues" evidence="9">
    <location>
        <begin position="856"/>
        <end position="867"/>
    </location>
</feature>
<dbReference type="GO" id="GO:0043296">
    <property type="term" value="C:apical junction complex"/>
    <property type="evidence" value="ECO:0007669"/>
    <property type="project" value="TreeGrafter"/>
</dbReference>
<dbReference type="PANTHER" id="PTHR15012">
    <property type="entry name" value="APICAL PROTEIN/SHROOM-RELATED"/>
    <property type="match status" value="1"/>
</dbReference>
<sequence>MNNFNLHPLSRHSPPRSSSSEDQYTHHHRKADSAYSSFSGGSTAPDYPSSFLADDFQHQNLHYTDLKYVKAMYSPSILNSNSHLYQSMEATVHQHIHNGSYGRDPSVPFTHSPPAPPPLTLPPASPPPPTPPPPDYLDSFISPGNLEPSGMSRTPDDSTFQPQLLNLSKSKSNLVYDLWVPKKYERKQALAEKTLESRSESVFTRQSWEPEHLEQKMMEKQLNHRRSRSACGVLEQQPTKTCWHMEKNTLTGSIQHKGQFYFITGVYKSQDSSIPPLLPCSTDCIDLHTTDEAQRSHNTVKNKNLPLKKQSGSEIFLQEATLTTEETLSSHHFAKPPDFADLEVKNVEMGRCQPKNHQIFFVGPENSPLTSFQHNSVTSAFTESEQNIQDPGNKNTRRPTAYVPTEKINKETTPLLYHLTGASRARVTKSGKYNRNSAVECKEADWSNSSQEGSYRRPSGNNREAAEEEKSNEFYYLCNTMDDSFKKYYKEKLKDAQSKVLRETSYEIKRETVKQQNVAQPQVPRIGCRKRLTLEQKKLSNSEPEKLHHLEEGPRHMTCRSLGSEREGLLSEEHAQHSLVAVRRKIFEVRGRAMSACSFSKNSLKNFQQKALAAFMERKSGCKVAEPQQASPQIHAAGRQSDWGPQPHSEFREKPRRPQSASHIYDSGFRHSQFTITLDGQTQQSSWKEQHSAQSKKFTSVEDLLEEQQIPRSHRSFSTSSPYSFYQNQKNFDSSKDSSTPHTHPCRAGFRVEVGSPACKEHVKSVPDQKQVRRVASRGKSMEELGTSAVFSPKVLSKSSDQLNQIKTSDRKKKSTKFGSEHIRIRPDFWNFQESGSLATAGTSWDRTSPVPVTESKVTATSSSSRGTSEKHQIIGKMQAVPQETFLIKDERSHGDVGEVREISLGYGITTDRSLWLSSTETNEEKTHSVSGGEQKTAPDPSSSLGPVPSPPAPSSCPLLAEGQKQKMKVWRKCPVDRSQWVMMVQEVVTADPSLAHFLYPGTNRKTAVMLIEQMLSKDNPMMENYYKKKQEQTFPSPELNVFGSSSAEEDDDEDDGRSGSSAPHDCMFAQRVDVTEKKRELMAGIQEQLESLEEVRSALRREEEEVNLLGRSLKVLVEERCSLAELERYTQFIEDLERVISLLFCLSARLARVQNALSTAHQNMDPEEKDSLLSRHQLLCKQREDAKDLKENLDRRERMVSTFLAKQLMEVQLQEYRRFIQNKASLLIHQKELEEKQRLGKEQLQALLNSIPP</sequence>
<keyword evidence="8" id="KW-0175">Coiled coil</keyword>
<dbReference type="GO" id="GO:0051015">
    <property type="term" value="F:actin filament binding"/>
    <property type="evidence" value="ECO:0007669"/>
    <property type="project" value="InterPro"/>
</dbReference>
<dbReference type="InterPro" id="IPR027685">
    <property type="entry name" value="Shroom_fam"/>
</dbReference>
<keyword evidence="3" id="KW-0963">Cytoplasm</keyword>
<accession>A0A556VVH9</accession>
<dbReference type="GO" id="GO:0016324">
    <property type="term" value="C:apical plasma membrane"/>
    <property type="evidence" value="ECO:0007669"/>
    <property type="project" value="TreeGrafter"/>
</dbReference>
<evidence type="ECO:0000313" key="13">
    <source>
        <dbReference type="Proteomes" id="UP000319801"/>
    </source>
</evidence>
<dbReference type="Pfam" id="PF08688">
    <property type="entry name" value="ASD1"/>
    <property type="match status" value="2"/>
</dbReference>
<dbReference type="PROSITE" id="PS51307">
    <property type="entry name" value="ASD2"/>
    <property type="match status" value="1"/>
</dbReference>